<evidence type="ECO:0000313" key="14">
    <source>
        <dbReference type="EMBL" id="KAJ8954176.1"/>
    </source>
</evidence>
<evidence type="ECO:0000256" key="4">
    <source>
        <dbReference type="ARBA" id="ARBA00004406"/>
    </source>
</evidence>
<dbReference type="PANTHER" id="PTHR24291:SF189">
    <property type="entry name" value="CYTOCHROME P450 4C3-RELATED"/>
    <property type="match status" value="1"/>
</dbReference>
<dbReference type="Pfam" id="PF00067">
    <property type="entry name" value="p450"/>
    <property type="match status" value="1"/>
</dbReference>
<evidence type="ECO:0000256" key="12">
    <source>
        <dbReference type="ARBA" id="ARBA00023033"/>
    </source>
</evidence>
<dbReference type="Proteomes" id="UP001162162">
    <property type="component" value="Unassembled WGS sequence"/>
</dbReference>
<keyword evidence="10" id="KW-0560">Oxidoreductase</keyword>
<organism evidence="14 15">
    <name type="scientific">Aromia moschata</name>
    <dbReference type="NCBI Taxonomy" id="1265417"/>
    <lineage>
        <taxon>Eukaryota</taxon>
        <taxon>Metazoa</taxon>
        <taxon>Ecdysozoa</taxon>
        <taxon>Arthropoda</taxon>
        <taxon>Hexapoda</taxon>
        <taxon>Insecta</taxon>
        <taxon>Pterygota</taxon>
        <taxon>Neoptera</taxon>
        <taxon>Endopterygota</taxon>
        <taxon>Coleoptera</taxon>
        <taxon>Polyphaga</taxon>
        <taxon>Cucujiformia</taxon>
        <taxon>Chrysomeloidea</taxon>
        <taxon>Cerambycidae</taxon>
        <taxon>Cerambycinae</taxon>
        <taxon>Callichromatini</taxon>
        <taxon>Aromia</taxon>
    </lineage>
</organism>
<dbReference type="GO" id="GO:0005789">
    <property type="term" value="C:endoplasmic reticulum membrane"/>
    <property type="evidence" value="ECO:0007669"/>
    <property type="project" value="UniProtKB-SubCell"/>
</dbReference>
<sequence length="355" mass="40828">MYQCASKIPRPFSLPLIGSALPFMGKSLDTSSIITTLFRTYPGIFKVWFGPKLMVGVSDPKYLEILLPNCIEGILDVWKRHRKILTPTFNQKILNSFTLGTFRKKAFLDYLIEITSEGSSKFTDQELTDEVTTFIIAGSDTTATTNSFVFITLGLHQDMQQKIHEEVMEVVGPSRQVEPADLPHLKYMEMFIKETLRIFPVATLILRDIDVDVDLGDYVIPAGTTAMFGMPWIHTDERHWPDPYKFDPDRFLPEEVSKRDRLAYIPFSYGPRNCIVTNIEFKTIRMKYAMMAMKTLLSTIISKYRISTSYKNVKDVNLKCNMITRPRDGFKFAVELRSPSDRQQSREMGGRAFMM</sequence>
<dbReference type="GO" id="GO:0005506">
    <property type="term" value="F:iron ion binding"/>
    <property type="evidence" value="ECO:0007669"/>
    <property type="project" value="InterPro"/>
</dbReference>
<dbReference type="AlphaFoldDB" id="A0AAV8YTH8"/>
<comment type="cofactor">
    <cofactor evidence="1">
        <name>heme</name>
        <dbReference type="ChEBI" id="CHEBI:30413"/>
    </cofactor>
</comment>
<evidence type="ECO:0000256" key="10">
    <source>
        <dbReference type="ARBA" id="ARBA00023002"/>
    </source>
</evidence>
<dbReference type="InterPro" id="IPR050196">
    <property type="entry name" value="Cytochrome_P450_Monoox"/>
</dbReference>
<evidence type="ECO:0000256" key="5">
    <source>
        <dbReference type="ARBA" id="ARBA00010617"/>
    </source>
</evidence>
<comment type="subcellular location">
    <subcellularLocation>
        <location evidence="4">Endoplasmic reticulum membrane</location>
        <topology evidence="4">Peripheral membrane protein</topology>
    </subcellularLocation>
    <subcellularLocation>
        <location evidence="3">Microsome membrane</location>
        <topology evidence="3">Peripheral membrane protein</topology>
    </subcellularLocation>
</comment>
<name>A0AAV8YTH8_9CUCU</name>
<dbReference type="PRINTS" id="PR00385">
    <property type="entry name" value="P450"/>
</dbReference>
<evidence type="ECO:0000256" key="8">
    <source>
        <dbReference type="ARBA" id="ARBA00022824"/>
    </source>
</evidence>
<keyword evidence="11" id="KW-0408">Iron</keyword>
<evidence type="ECO:0000256" key="1">
    <source>
        <dbReference type="ARBA" id="ARBA00001971"/>
    </source>
</evidence>
<evidence type="ECO:0000256" key="11">
    <source>
        <dbReference type="ARBA" id="ARBA00023004"/>
    </source>
</evidence>
<dbReference type="InterPro" id="IPR001128">
    <property type="entry name" value="Cyt_P450"/>
</dbReference>
<keyword evidence="13" id="KW-0472">Membrane</keyword>
<dbReference type="PANTHER" id="PTHR24291">
    <property type="entry name" value="CYTOCHROME P450 FAMILY 4"/>
    <property type="match status" value="1"/>
</dbReference>
<reference evidence="14" key="1">
    <citation type="journal article" date="2023" name="Insect Mol. Biol.">
        <title>Genome sequencing provides insights into the evolution of gene families encoding plant cell wall-degrading enzymes in longhorned beetles.</title>
        <authorList>
            <person name="Shin N.R."/>
            <person name="Okamura Y."/>
            <person name="Kirsch R."/>
            <person name="Pauchet Y."/>
        </authorList>
    </citation>
    <scope>NUCLEOTIDE SEQUENCE</scope>
    <source>
        <strain evidence="14">AMC_N1</strain>
    </source>
</reference>
<keyword evidence="12" id="KW-0503">Monooxygenase</keyword>
<evidence type="ECO:0008006" key="16">
    <source>
        <dbReference type="Google" id="ProtNLM"/>
    </source>
</evidence>
<evidence type="ECO:0000256" key="2">
    <source>
        <dbReference type="ARBA" id="ARBA00003690"/>
    </source>
</evidence>
<protein>
    <recommendedName>
        <fullName evidence="16">Cytochrome P450</fullName>
    </recommendedName>
</protein>
<evidence type="ECO:0000313" key="15">
    <source>
        <dbReference type="Proteomes" id="UP001162162"/>
    </source>
</evidence>
<dbReference type="GO" id="GO:0020037">
    <property type="term" value="F:heme binding"/>
    <property type="evidence" value="ECO:0007669"/>
    <property type="project" value="InterPro"/>
</dbReference>
<evidence type="ECO:0000256" key="9">
    <source>
        <dbReference type="ARBA" id="ARBA00022848"/>
    </source>
</evidence>
<keyword evidence="6" id="KW-0349">Heme</keyword>
<keyword evidence="7" id="KW-0479">Metal-binding</keyword>
<comment type="caution">
    <text evidence="14">The sequence shown here is derived from an EMBL/GenBank/DDBJ whole genome shotgun (WGS) entry which is preliminary data.</text>
</comment>
<gene>
    <name evidence="14" type="ORF">NQ318_005771</name>
</gene>
<dbReference type="Gene3D" id="1.10.630.10">
    <property type="entry name" value="Cytochrome P450"/>
    <property type="match status" value="2"/>
</dbReference>
<dbReference type="GO" id="GO:0016705">
    <property type="term" value="F:oxidoreductase activity, acting on paired donors, with incorporation or reduction of molecular oxygen"/>
    <property type="evidence" value="ECO:0007669"/>
    <property type="project" value="InterPro"/>
</dbReference>
<keyword evidence="9" id="KW-0492">Microsome</keyword>
<proteinExistence type="inferred from homology"/>
<evidence type="ECO:0000256" key="7">
    <source>
        <dbReference type="ARBA" id="ARBA00022723"/>
    </source>
</evidence>
<dbReference type="GO" id="GO:0004497">
    <property type="term" value="F:monooxygenase activity"/>
    <property type="evidence" value="ECO:0007669"/>
    <property type="project" value="UniProtKB-KW"/>
</dbReference>
<evidence type="ECO:0000256" key="13">
    <source>
        <dbReference type="ARBA" id="ARBA00023136"/>
    </source>
</evidence>
<dbReference type="SUPFAM" id="SSF48264">
    <property type="entry name" value="Cytochrome P450"/>
    <property type="match status" value="1"/>
</dbReference>
<dbReference type="InterPro" id="IPR036396">
    <property type="entry name" value="Cyt_P450_sf"/>
</dbReference>
<dbReference type="EMBL" id="JAPWTK010000050">
    <property type="protein sequence ID" value="KAJ8954176.1"/>
    <property type="molecule type" value="Genomic_DNA"/>
</dbReference>
<comment type="function">
    <text evidence="2">May be involved in the metabolism of insect hormones and in the breakdown of synthetic insecticides.</text>
</comment>
<keyword evidence="8" id="KW-0256">Endoplasmic reticulum</keyword>
<keyword evidence="15" id="KW-1185">Reference proteome</keyword>
<evidence type="ECO:0000256" key="3">
    <source>
        <dbReference type="ARBA" id="ARBA00004174"/>
    </source>
</evidence>
<comment type="similarity">
    <text evidence="5">Belongs to the cytochrome P450 family.</text>
</comment>
<accession>A0AAV8YTH8</accession>
<evidence type="ECO:0000256" key="6">
    <source>
        <dbReference type="ARBA" id="ARBA00022617"/>
    </source>
</evidence>